<dbReference type="PANTHER" id="PTHR35043">
    <property type="entry name" value="TRANSCRIPTION FACTOR DOMAIN-CONTAINING PROTEIN"/>
    <property type="match status" value="1"/>
</dbReference>
<dbReference type="AlphaFoldDB" id="A0A8E2EZH1"/>
<name>A0A8E2EZH1_9PEZI</name>
<dbReference type="EMBL" id="KV749823">
    <property type="protein sequence ID" value="OCL07626.1"/>
    <property type="molecule type" value="Genomic_DNA"/>
</dbReference>
<organism evidence="2 3">
    <name type="scientific">Glonium stellatum</name>
    <dbReference type="NCBI Taxonomy" id="574774"/>
    <lineage>
        <taxon>Eukaryota</taxon>
        <taxon>Fungi</taxon>
        <taxon>Dikarya</taxon>
        <taxon>Ascomycota</taxon>
        <taxon>Pezizomycotina</taxon>
        <taxon>Dothideomycetes</taxon>
        <taxon>Pleosporomycetidae</taxon>
        <taxon>Gloniales</taxon>
        <taxon>Gloniaceae</taxon>
        <taxon>Glonium</taxon>
    </lineage>
</organism>
<feature type="transmembrane region" description="Helical" evidence="1">
    <location>
        <begin position="320"/>
        <end position="344"/>
    </location>
</feature>
<keyword evidence="1" id="KW-0472">Membrane</keyword>
<evidence type="ECO:0000256" key="1">
    <source>
        <dbReference type="SAM" id="Phobius"/>
    </source>
</evidence>
<keyword evidence="1" id="KW-0812">Transmembrane</keyword>
<accession>A0A8E2EZH1</accession>
<keyword evidence="1" id="KW-1133">Transmembrane helix</keyword>
<feature type="transmembrane region" description="Helical" evidence="1">
    <location>
        <begin position="291"/>
        <end position="308"/>
    </location>
</feature>
<sequence>MPPLNWTEPCSIARTATTAGLAKGWVSQPNQRGTLDILSGCIITILLCSWSVLCLHIPEPEAGHWSFLRYKLRWQFFTIIFPEVIVSMAAEQWESANQNVTKFTQLGYPQWTMRHAFFADMGGFMLSSPDFPDFPIDGCQLAYLVEQKYIRLPEVDVRTIWDRNKADGFARLITSVQIAWFCIKCIARWIQRLTLSTLELTTFAFIIATLNTLFFWNHKPLDVTTPIVLQTETRITDILIKAGDVAREPYLRTPLDFLTSPPTSWKSYNRPIRRFGNTKTRPPAGLTYRESIYGILFEFVYFGIHLIGWRSVFPTMLERYLWRISSLVLLGLLCLYLFCIPLGVATARPFSKAILGKELSTPLEVAENLPKWAQRVIHIPIVGFYVLARLYILLEGLVSLRALPLDAYTDISWSNFLPHLR</sequence>
<evidence type="ECO:0000313" key="2">
    <source>
        <dbReference type="EMBL" id="OCL07626.1"/>
    </source>
</evidence>
<dbReference type="Proteomes" id="UP000250140">
    <property type="component" value="Unassembled WGS sequence"/>
</dbReference>
<reference evidence="2 3" key="1">
    <citation type="journal article" date="2016" name="Nat. Commun.">
        <title>Ectomycorrhizal ecology is imprinted in the genome of the dominant symbiotic fungus Cenococcum geophilum.</title>
        <authorList>
            <consortium name="DOE Joint Genome Institute"/>
            <person name="Peter M."/>
            <person name="Kohler A."/>
            <person name="Ohm R.A."/>
            <person name="Kuo A."/>
            <person name="Krutzmann J."/>
            <person name="Morin E."/>
            <person name="Arend M."/>
            <person name="Barry K.W."/>
            <person name="Binder M."/>
            <person name="Choi C."/>
            <person name="Clum A."/>
            <person name="Copeland A."/>
            <person name="Grisel N."/>
            <person name="Haridas S."/>
            <person name="Kipfer T."/>
            <person name="LaButti K."/>
            <person name="Lindquist E."/>
            <person name="Lipzen A."/>
            <person name="Maire R."/>
            <person name="Meier B."/>
            <person name="Mihaltcheva S."/>
            <person name="Molinier V."/>
            <person name="Murat C."/>
            <person name="Poggeler S."/>
            <person name="Quandt C.A."/>
            <person name="Sperisen C."/>
            <person name="Tritt A."/>
            <person name="Tisserant E."/>
            <person name="Crous P.W."/>
            <person name="Henrissat B."/>
            <person name="Nehls U."/>
            <person name="Egli S."/>
            <person name="Spatafora J.W."/>
            <person name="Grigoriev I.V."/>
            <person name="Martin F.M."/>
        </authorList>
    </citation>
    <scope>NUCLEOTIDE SEQUENCE [LARGE SCALE GENOMIC DNA]</scope>
    <source>
        <strain evidence="2 3">CBS 207.34</strain>
    </source>
</reference>
<dbReference type="PANTHER" id="PTHR35043:SF8">
    <property type="entry name" value="DUF4220 DOMAIN-CONTAINING PROTEIN"/>
    <property type="match status" value="1"/>
</dbReference>
<proteinExistence type="predicted"/>
<dbReference type="OrthoDB" id="9451547at2759"/>
<gene>
    <name evidence="2" type="ORF">AOQ84DRAFT_408530</name>
</gene>
<evidence type="ECO:0000313" key="3">
    <source>
        <dbReference type="Proteomes" id="UP000250140"/>
    </source>
</evidence>
<keyword evidence="3" id="KW-1185">Reference proteome</keyword>
<feature type="transmembrane region" description="Helical" evidence="1">
    <location>
        <begin position="37"/>
        <end position="58"/>
    </location>
</feature>
<protein>
    <submittedName>
        <fullName evidence="2">Uncharacterized protein</fullName>
    </submittedName>
</protein>
<feature type="transmembrane region" description="Helical" evidence="1">
    <location>
        <begin position="376"/>
        <end position="394"/>
    </location>
</feature>
<feature type="transmembrane region" description="Helical" evidence="1">
    <location>
        <begin position="198"/>
        <end position="216"/>
    </location>
</feature>